<accession>A0A2K1IZT1</accession>
<dbReference type="PaxDb" id="3218-PP1S17_153V6.1"/>
<keyword evidence="2" id="KW-0012">Acyltransferase</keyword>
<dbReference type="PANTHER" id="PTHR23091">
    <property type="entry name" value="N-TERMINAL ACETYLTRANSFERASE"/>
    <property type="match status" value="1"/>
</dbReference>
<evidence type="ECO:0000259" key="4">
    <source>
        <dbReference type="PROSITE" id="PS51186"/>
    </source>
</evidence>
<dbReference type="AlphaFoldDB" id="A0A2K1IZT1"/>
<organism evidence="5">
    <name type="scientific">Physcomitrium patens</name>
    <name type="common">Spreading-leaved earth moss</name>
    <name type="synonym">Physcomitrella patens</name>
    <dbReference type="NCBI Taxonomy" id="3218"/>
    <lineage>
        <taxon>Eukaryota</taxon>
        <taxon>Viridiplantae</taxon>
        <taxon>Streptophyta</taxon>
        <taxon>Embryophyta</taxon>
        <taxon>Bryophyta</taxon>
        <taxon>Bryophytina</taxon>
        <taxon>Bryopsida</taxon>
        <taxon>Funariidae</taxon>
        <taxon>Funariales</taxon>
        <taxon>Funariaceae</taxon>
        <taxon>Physcomitrium</taxon>
    </lineage>
</organism>
<sequence length="183" mass="20742">MVCVRQATFDDLLDIQNINAVCLPENYRLNFYINHILTWPRLLHVAEDNRKIVGYVLGSLDEELSYCHGQIASLAVLRTHRNRGYATKLMRAAEQAMRDVYGAGSVSLHVRKMNNAAFCLYSKTLGYKVKIFETAYYRDGADAYEMIKLFADEQEGIPSSVNWHDTDVYSGGQRPPAEALVIS</sequence>
<dbReference type="FunFam" id="3.40.630.30:FF:000467">
    <property type="entry name" value="Predicted protein"/>
    <property type="match status" value="1"/>
</dbReference>
<dbReference type="EnsemblPlants" id="Pp3c18_3810V3.2">
    <property type="protein sequence ID" value="Pp3c18_3810V3.2"/>
    <property type="gene ID" value="Pp3c18_3810"/>
</dbReference>
<dbReference type="PANTHER" id="PTHR23091:SF4">
    <property type="entry name" value="N-TERMINAL AMINO-ACID N(ALPHA)-ACETYLTRANSFERASE NATA"/>
    <property type="match status" value="1"/>
</dbReference>
<dbReference type="Pfam" id="PF00583">
    <property type="entry name" value="Acetyltransf_1"/>
    <property type="match status" value="1"/>
</dbReference>
<dbReference type="Gramene" id="Pp3c18_3810V3.2">
    <property type="protein sequence ID" value="Pp3c18_3810V3.2"/>
    <property type="gene ID" value="Pp3c18_3810"/>
</dbReference>
<dbReference type="Gene3D" id="3.40.630.30">
    <property type="match status" value="1"/>
</dbReference>
<comment type="similarity">
    <text evidence="3">Belongs to the acetyltransferase family. ARD1 subfamily.</text>
</comment>
<name>A0A2K1IZT1_PHYPA</name>
<dbReference type="SUPFAM" id="SSF55729">
    <property type="entry name" value="Acyl-CoA N-acyltransferases (Nat)"/>
    <property type="match status" value="1"/>
</dbReference>
<dbReference type="KEGG" id="ppp:112295344"/>
<reference evidence="5 7" key="1">
    <citation type="journal article" date="2008" name="Science">
        <title>The Physcomitrella genome reveals evolutionary insights into the conquest of land by plants.</title>
        <authorList>
            <person name="Rensing S."/>
            <person name="Lang D."/>
            <person name="Zimmer A."/>
            <person name="Terry A."/>
            <person name="Salamov A."/>
            <person name="Shapiro H."/>
            <person name="Nishiyama T."/>
            <person name="Perroud P.-F."/>
            <person name="Lindquist E."/>
            <person name="Kamisugi Y."/>
            <person name="Tanahashi T."/>
            <person name="Sakakibara K."/>
            <person name="Fujita T."/>
            <person name="Oishi K."/>
            <person name="Shin-I T."/>
            <person name="Kuroki Y."/>
            <person name="Toyoda A."/>
            <person name="Suzuki Y."/>
            <person name="Hashimoto A."/>
            <person name="Yamaguchi K."/>
            <person name="Sugano A."/>
            <person name="Kohara Y."/>
            <person name="Fujiyama A."/>
            <person name="Anterola A."/>
            <person name="Aoki S."/>
            <person name="Ashton N."/>
            <person name="Barbazuk W.B."/>
            <person name="Barker E."/>
            <person name="Bennetzen J."/>
            <person name="Bezanilla M."/>
            <person name="Blankenship R."/>
            <person name="Cho S.H."/>
            <person name="Dutcher S."/>
            <person name="Estelle M."/>
            <person name="Fawcett J.A."/>
            <person name="Gundlach H."/>
            <person name="Hanada K."/>
            <person name="Heyl A."/>
            <person name="Hicks K.A."/>
            <person name="Hugh J."/>
            <person name="Lohr M."/>
            <person name="Mayer K."/>
            <person name="Melkozernov A."/>
            <person name="Murata T."/>
            <person name="Nelson D."/>
            <person name="Pils B."/>
            <person name="Prigge M."/>
            <person name="Reiss B."/>
            <person name="Renner T."/>
            <person name="Rombauts S."/>
            <person name="Rushton P."/>
            <person name="Sanderfoot A."/>
            <person name="Schween G."/>
            <person name="Shiu S.-H."/>
            <person name="Stueber K."/>
            <person name="Theodoulou F.L."/>
            <person name="Tu H."/>
            <person name="Van de Peer Y."/>
            <person name="Verrier P.J."/>
            <person name="Waters E."/>
            <person name="Wood A."/>
            <person name="Yang L."/>
            <person name="Cove D."/>
            <person name="Cuming A."/>
            <person name="Hasebe M."/>
            <person name="Lucas S."/>
            <person name="Mishler D.B."/>
            <person name="Reski R."/>
            <person name="Grigoriev I."/>
            <person name="Quatrano R.S."/>
            <person name="Boore J.L."/>
        </authorList>
    </citation>
    <scope>NUCLEOTIDE SEQUENCE [LARGE SCALE GENOMIC DNA]</scope>
    <source>
        <strain evidence="6 7">cv. Gransden 2004</strain>
    </source>
</reference>
<dbReference type="GO" id="GO:1990189">
    <property type="term" value="F:protein N-terminal-serine acetyltransferase activity"/>
    <property type="evidence" value="ECO:0000318"/>
    <property type="project" value="GO_Central"/>
</dbReference>
<evidence type="ECO:0000313" key="5">
    <source>
        <dbReference type="EMBL" id="PNR34792.1"/>
    </source>
</evidence>
<dbReference type="GO" id="GO:1990190">
    <property type="term" value="F:protein-N-terminal-glutamate acetyltransferase activity"/>
    <property type="evidence" value="ECO:0000318"/>
    <property type="project" value="GO_Central"/>
</dbReference>
<reference evidence="6" key="3">
    <citation type="submission" date="2020-12" db="UniProtKB">
        <authorList>
            <consortium name="EnsemblPlants"/>
        </authorList>
    </citation>
    <scope>IDENTIFICATION</scope>
</reference>
<feature type="domain" description="N-acetyltransferase" evidence="4">
    <location>
        <begin position="2"/>
        <end position="151"/>
    </location>
</feature>
<evidence type="ECO:0000256" key="3">
    <source>
        <dbReference type="ARBA" id="ARBA00025786"/>
    </source>
</evidence>
<evidence type="ECO:0000313" key="6">
    <source>
        <dbReference type="EnsemblPlants" id="Pp3c18_3810V3.1"/>
    </source>
</evidence>
<gene>
    <name evidence="6" type="primary">LOC112295344</name>
    <name evidence="5" type="ORF">PHYPA_022690</name>
</gene>
<dbReference type="OrthoDB" id="25586at2759"/>
<dbReference type="RefSeq" id="XP_024402557.1">
    <property type="nucleotide sequence ID" value="XM_024546789.2"/>
</dbReference>
<protein>
    <recommendedName>
        <fullName evidence="4">N-acetyltransferase domain-containing protein</fullName>
    </recommendedName>
</protein>
<dbReference type="Proteomes" id="UP000006727">
    <property type="component" value="Chromosome 18"/>
</dbReference>
<dbReference type="CDD" id="cd04301">
    <property type="entry name" value="NAT_SF"/>
    <property type="match status" value="1"/>
</dbReference>
<dbReference type="GeneID" id="112295344"/>
<proteinExistence type="inferred from homology"/>
<evidence type="ECO:0000256" key="2">
    <source>
        <dbReference type="ARBA" id="ARBA00023315"/>
    </source>
</evidence>
<dbReference type="EnsemblPlants" id="Pp3c18_3810V3.1">
    <property type="protein sequence ID" value="Pp3c18_3810V3.1"/>
    <property type="gene ID" value="Pp3c18_3810"/>
</dbReference>
<dbReference type="PROSITE" id="PS51186">
    <property type="entry name" value="GNAT"/>
    <property type="match status" value="1"/>
</dbReference>
<dbReference type="InterPro" id="IPR045047">
    <property type="entry name" value="Ard1-like"/>
</dbReference>
<keyword evidence="1" id="KW-0808">Transferase</keyword>
<dbReference type="InterPro" id="IPR016181">
    <property type="entry name" value="Acyl_CoA_acyltransferase"/>
</dbReference>
<reference evidence="5 7" key="2">
    <citation type="journal article" date="2018" name="Plant J.">
        <title>The Physcomitrella patens chromosome-scale assembly reveals moss genome structure and evolution.</title>
        <authorList>
            <person name="Lang D."/>
            <person name="Ullrich K.K."/>
            <person name="Murat F."/>
            <person name="Fuchs J."/>
            <person name="Jenkins J."/>
            <person name="Haas F.B."/>
            <person name="Piednoel M."/>
            <person name="Gundlach H."/>
            <person name="Van Bel M."/>
            <person name="Meyberg R."/>
            <person name="Vives C."/>
            <person name="Morata J."/>
            <person name="Symeonidi A."/>
            <person name="Hiss M."/>
            <person name="Muchero W."/>
            <person name="Kamisugi Y."/>
            <person name="Saleh O."/>
            <person name="Blanc G."/>
            <person name="Decker E.L."/>
            <person name="van Gessel N."/>
            <person name="Grimwood J."/>
            <person name="Hayes R.D."/>
            <person name="Graham S.W."/>
            <person name="Gunter L.E."/>
            <person name="McDaniel S.F."/>
            <person name="Hoernstein S.N.W."/>
            <person name="Larsson A."/>
            <person name="Li F.W."/>
            <person name="Perroud P.F."/>
            <person name="Phillips J."/>
            <person name="Ranjan P."/>
            <person name="Rokshar D.S."/>
            <person name="Rothfels C.J."/>
            <person name="Schneider L."/>
            <person name="Shu S."/>
            <person name="Stevenson D.W."/>
            <person name="Thummler F."/>
            <person name="Tillich M."/>
            <person name="Villarreal Aguilar J.C."/>
            <person name="Widiez T."/>
            <person name="Wong G.K."/>
            <person name="Wymore A."/>
            <person name="Zhang Y."/>
            <person name="Zimmer A.D."/>
            <person name="Quatrano R.S."/>
            <person name="Mayer K.F.X."/>
            <person name="Goodstein D."/>
            <person name="Casacuberta J.M."/>
            <person name="Vandepoele K."/>
            <person name="Reski R."/>
            <person name="Cuming A.C."/>
            <person name="Tuskan G.A."/>
            <person name="Maumus F."/>
            <person name="Salse J."/>
            <person name="Schmutz J."/>
            <person name="Rensing S.A."/>
        </authorList>
    </citation>
    <scope>NUCLEOTIDE SEQUENCE [LARGE SCALE GENOMIC DNA]</scope>
    <source>
        <strain evidence="6 7">cv. Gransden 2004</strain>
    </source>
</reference>
<dbReference type="GO" id="GO:0031415">
    <property type="term" value="C:NatA complex"/>
    <property type="evidence" value="ECO:0000318"/>
    <property type="project" value="GO_Central"/>
</dbReference>
<evidence type="ECO:0000256" key="1">
    <source>
        <dbReference type="ARBA" id="ARBA00022679"/>
    </source>
</evidence>
<dbReference type="Gramene" id="Pp3c18_3810V3.1">
    <property type="protein sequence ID" value="Pp3c18_3810V3.1"/>
    <property type="gene ID" value="Pp3c18_3810"/>
</dbReference>
<keyword evidence="7" id="KW-1185">Reference proteome</keyword>
<dbReference type="InterPro" id="IPR000182">
    <property type="entry name" value="GNAT_dom"/>
</dbReference>
<dbReference type="STRING" id="3218.A0A2K1IZT1"/>
<dbReference type="EMBL" id="ABEU02000018">
    <property type="protein sequence ID" value="PNR34792.1"/>
    <property type="molecule type" value="Genomic_DNA"/>
</dbReference>
<evidence type="ECO:0000313" key="7">
    <source>
        <dbReference type="Proteomes" id="UP000006727"/>
    </source>
</evidence>